<keyword evidence="2" id="KW-1185">Reference proteome</keyword>
<dbReference type="Proteomes" id="UP000548685">
    <property type="component" value="Unassembled WGS sequence"/>
</dbReference>
<evidence type="ECO:0000313" key="2">
    <source>
        <dbReference type="Proteomes" id="UP000548685"/>
    </source>
</evidence>
<sequence>MLALAISALFTLTGVVAVATIAHSLIGARAAYAQLMREGEVMRAGFALQAAAVDMQLRAVRRQDVTPRRRSAQLRRLPHQICAAA</sequence>
<accession>A0ABR6I0G1</accession>
<dbReference type="EMBL" id="JACICE010000002">
    <property type="protein sequence ID" value="MBB3776408.1"/>
    <property type="molecule type" value="Genomic_DNA"/>
</dbReference>
<evidence type="ECO:0000313" key="1">
    <source>
        <dbReference type="EMBL" id="MBB3776408.1"/>
    </source>
</evidence>
<name>A0ABR6I0G1_9SPHN</name>
<comment type="caution">
    <text evidence="1">The sequence shown here is derived from an EMBL/GenBank/DDBJ whole genome shotgun (WGS) entry which is preliminary data.</text>
</comment>
<protein>
    <submittedName>
        <fullName evidence="1">Uncharacterized protein</fullName>
    </submittedName>
</protein>
<reference evidence="1 2" key="1">
    <citation type="submission" date="2020-08" db="EMBL/GenBank/DDBJ databases">
        <title>Genomic Encyclopedia of Type Strains, Phase IV (KMG-IV): sequencing the most valuable type-strain genomes for metagenomic binning, comparative biology and taxonomic classification.</title>
        <authorList>
            <person name="Goeker M."/>
        </authorList>
    </citation>
    <scope>NUCLEOTIDE SEQUENCE [LARGE SCALE GENOMIC DNA]</scope>
    <source>
        <strain evidence="1 2">DSM 8510</strain>
    </source>
</reference>
<organism evidence="1 2">
    <name type="scientific">Erythrobacter ramosus</name>
    <dbReference type="NCBI Taxonomy" id="35811"/>
    <lineage>
        <taxon>Bacteria</taxon>
        <taxon>Pseudomonadati</taxon>
        <taxon>Pseudomonadota</taxon>
        <taxon>Alphaproteobacteria</taxon>
        <taxon>Sphingomonadales</taxon>
        <taxon>Erythrobacteraceae</taxon>
        <taxon>Erythrobacter/Porphyrobacter group</taxon>
        <taxon>Erythrobacter</taxon>
    </lineage>
</organism>
<proteinExistence type="predicted"/>
<gene>
    <name evidence="1" type="ORF">FHS52_002377</name>
</gene>